<dbReference type="AlphaFoldDB" id="A0A937UNQ4"/>
<dbReference type="EMBL" id="JAEACQ010000137">
    <property type="protein sequence ID" value="MBL7626490.1"/>
    <property type="molecule type" value="Genomic_DNA"/>
</dbReference>
<dbReference type="RefSeq" id="WP_203007745.1">
    <property type="nucleotide sequence ID" value="NZ_JADWYU010000168.1"/>
</dbReference>
<proteinExistence type="predicted"/>
<accession>A0A937UNQ4</accession>
<organism evidence="2 3">
    <name type="scientific">Frankia nepalensis</name>
    <dbReference type="NCBI Taxonomy" id="1836974"/>
    <lineage>
        <taxon>Bacteria</taxon>
        <taxon>Bacillati</taxon>
        <taxon>Actinomycetota</taxon>
        <taxon>Actinomycetes</taxon>
        <taxon>Frankiales</taxon>
        <taxon>Frankiaceae</taxon>
        <taxon>Frankia</taxon>
    </lineage>
</organism>
<dbReference type="GO" id="GO:0016747">
    <property type="term" value="F:acyltransferase activity, transferring groups other than amino-acyl groups"/>
    <property type="evidence" value="ECO:0007669"/>
    <property type="project" value="InterPro"/>
</dbReference>
<reference evidence="2" key="1">
    <citation type="submission" date="2020-12" db="EMBL/GenBank/DDBJ databases">
        <title>Genomic characterization of non-nitrogen-fixing Frankia strains.</title>
        <authorList>
            <person name="Carlos-Shanley C."/>
            <person name="Guerra T."/>
            <person name="Hahn D."/>
        </authorList>
    </citation>
    <scope>NUCLEOTIDE SEQUENCE</scope>
    <source>
        <strain evidence="2">CN6</strain>
    </source>
</reference>
<dbReference type="SUPFAM" id="SSF55729">
    <property type="entry name" value="Acyl-CoA N-acyltransferases (Nat)"/>
    <property type="match status" value="1"/>
</dbReference>
<evidence type="ECO:0000259" key="1">
    <source>
        <dbReference type="PROSITE" id="PS51186"/>
    </source>
</evidence>
<evidence type="ECO:0000313" key="3">
    <source>
        <dbReference type="Proteomes" id="UP000604475"/>
    </source>
</evidence>
<dbReference type="Gene3D" id="3.40.630.30">
    <property type="match status" value="1"/>
</dbReference>
<comment type="caution">
    <text evidence="2">The sequence shown here is derived from an EMBL/GenBank/DDBJ whole genome shotgun (WGS) entry which is preliminary data.</text>
</comment>
<dbReference type="PROSITE" id="PS51186">
    <property type="entry name" value="GNAT"/>
    <property type="match status" value="1"/>
</dbReference>
<dbReference type="CDD" id="cd04301">
    <property type="entry name" value="NAT_SF"/>
    <property type="match status" value="1"/>
</dbReference>
<dbReference type="InterPro" id="IPR000182">
    <property type="entry name" value="GNAT_dom"/>
</dbReference>
<gene>
    <name evidence="2" type="ORF">I7412_04735</name>
</gene>
<dbReference type="Pfam" id="PF00583">
    <property type="entry name" value="Acetyltransf_1"/>
    <property type="match status" value="1"/>
</dbReference>
<feature type="domain" description="N-acetyltransferase" evidence="1">
    <location>
        <begin position="1"/>
        <end position="157"/>
    </location>
</feature>
<keyword evidence="3" id="KW-1185">Reference proteome</keyword>
<protein>
    <submittedName>
        <fullName evidence="2">N-acetyltransferase</fullName>
    </submittedName>
</protein>
<sequence>MLIRRESSADRAEVREVVAAAFAPASRGAAGRDEPVEARLVEELRDGGTWLPRLSLVACDDAGAVVGQVMCSRGRVEATPVVALGPLGVRPDRWRGGVGRALVHAVLGAADALDEPLVALLGDPAYYHRFGFRPAEEYGIGAPVPAWGAYFQVRTLTAFTPAVRGAFAYPEPFDRV</sequence>
<name>A0A937UNQ4_9ACTN</name>
<dbReference type="Proteomes" id="UP000604475">
    <property type="component" value="Unassembled WGS sequence"/>
</dbReference>
<evidence type="ECO:0000313" key="2">
    <source>
        <dbReference type="EMBL" id="MBL7626490.1"/>
    </source>
</evidence>
<dbReference type="InterPro" id="IPR016181">
    <property type="entry name" value="Acyl_CoA_acyltransferase"/>
</dbReference>